<dbReference type="PANTHER" id="PTHR43280:SF29">
    <property type="entry name" value="ARAC-FAMILY TRANSCRIPTIONAL REGULATOR"/>
    <property type="match status" value="1"/>
</dbReference>
<keyword evidence="1" id="KW-0805">Transcription regulation</keyword>
<dbReference type="PANTHER" id="PTHR43280">
    <property type="entry name" value="ARAC-FAMILY TRANSCRIPTIONAL REGULATOR"/>
    <property type="match status" value="1"/>
</dbReference>
<dbReference type="Proteomes" id="UP000831785">
    <property type="component" value="Chromosome"/>
</dbReference>
<evidence type="ECO:0000256" key="1">
    <source>
        <dbReference type="ARBA" id="ARBA00023015"/>
    </source>
</evidence>
<dbReference type="SMART" id="SM00342">
    <property type="entry name" value="HTH_ARAC"/>
    <property type="match status" value="1"/>
</dbReference>
<dbReference type="InterPro" id="IPR009057">
    <property type="entry name" value="Homeodomain-like_sf"/>
</dbReference>
<dbReference type="PROSITE" id="PS00041">
    <property type="entry name" value="HTH_ARAC_FAMILY_1"/>
    <property type="match status" value="1"/>
</dbReference>
<keyword evidence="4" id="KW-1133">Transmembrane helix</keyword>
<keyword evidence="4" id="KW-0472">Membrane</keyword>
<evidence type="ECO:0000259" key="5">
    <source>
        <dbReference type="PROSITE" id="PS01124"/>
    </source>
</evidence>
<keyword evidence="2" id="KW-0238">DNA-binding</keyword>
<feature type="transmembrane region" description="Helical" evidence="4">
    <location>
        <begin position="134"/>
        <end position="151"/>
    </location>
</feature>
<organism evidence="6 7">
    <name type="scientific">Hymenobacter cellulosivorans</name>
    <dbReference type="NCBI Taxonomy" id="2932249"/>
    <lineage>
        <taxon>Bacteria</taxon>
        <taxon>Pseudomonadati</taxon>
        <taxon>Bacteroidota</taxon>
        <taxon>Cytophagia</taxon>
        <taxon>Cytophagales</taxon>
        <taxon>Hymenobacteraceae</taxon>
        <taxon>Hymenobacter</taxon>
    </lineage>
</organism>
<sequence length="341" mass="39104">MLPATRIYPAYPHLLGLTELTRLAMAPALYLSIVHFTSPDRRGHPKDLLHLIPALLFLLYMLPFLLQTAEEKRAILHGHFPAQSAFSAVLGQFMFYAVKLQILGYWVASYLHLLRHQQNVPRFASSPDRIDLNWMKYFLLSLIFMVGLWLNELFFRLPFILMLTPWLFLVAVYGLSYFSLRQPEVFDFPEPEAAELDDLLQQPATAEKTAPPRLLPHQVKSLKEKLGQLMQREKLFLEANLGLPDLARHLELSSHELSYLLNHGFGQNFFQFINEYRVEEAKRLLLSDQHRHLNMLGVAYEAGFSSKTTFNTTFKKLVGQSPSQFARAHSTPPLKEASGAA</sequence>
<dbReference type="Gene3D" id="1.10.10.60">
    <property type="entry name" value="Homeodomain-like"/>
    <property type="match status" value="2"/>
</dbReference>
<keyword evidence="3" id="KW-0804">Transcription</keyword>
<feature type="domain" description="HTH araC/xylS-type" evidence="5">
    <location>
        <begin position="220"/>
        <end position="328"/>
    </location>
</feature>
<reference evidence="6 7" key="1">
    <citation type="submission" date="2022-04" db="EMBL/GenBank/DDBJ databases">
        <title>Hymenobacter sp. isolated from the air.</title>
        <authorList>
            <person name="Won M."/>
            <person name="Lee C.-M."/>
            <person name="Woen H.-Y."/>
            <person name="Kwon S.-W."/>
        </authorList>
    </citation>
    <scope>NUCLEOTIDE SEQUENCE [LARGE SCALE GENOMIC DNA]</scope>
    <source>
        <strain evidence="7">5116 S-27</strain>
    </source>
</reference>
<feature type="transmembrane region" description="Helical" evidence="4">
    <location>
        <begin position="157"/>
        <end position="178"/>
    </location>
</feature>
<keyword evidence="7" id="KW-1185">Reference proteome</keyword>
<dbReference type="InterPro" id="IPR018062">
    <property type="entry name" value="HTH_AraC-typ_CS"/>
</dbReference>
<dbReference type="SUPFAM" id="SSF46689">
    <property type="entry name" value="Homeodomain-like"/>
    <property type="match status" value="1"/>
</dbReference>
<evidence type="ECO:0000256" key="3">
    <source>
        <dbReference type="ARBA" id="ARBA00023163"/>
    </source>
</evidence>
<feature type="transmembrane region" description="Helical" evidence="4">
    <location>
        <begin position="48"/>
        <end position="66"/>
    </location>
</feature>
<gene>
    <name evidence="6" type="ORF">MUN80_24685</name>
</gene>
<evidence type="ECO:0000313" key="7">
    <source>
        <dbReference type="Proteomes" id="UP000831785"/>
    </source>
</evidence>
<evidence type="ECO:0000256" key="4">
    <source>
        <dbReference type="SAM" id="Phobius"/>
    </source>
</evidence>
<name>A0ABY4FGP8_9BACT</name>
<dbReference type="RefSeq" id="WP_244724960.1">
    <property type="nucleotide sequence ID" value="NZ_CP095049.1"/>
</dbReference>
<proteinExistence type="predicted"/>
<feature type="transmembrane region" description="Helical" evidence="4">
    <location>
        <begin position="20"/>
        <end position="36"/>
    </location>
</feature>
<dbReference type="PROSITE" id="PS01124">
    <property type="entry name" value="HTH_ARAC_FAMILY_2"/>
    <property type="match status" value="1"/>
</dbReference>
<dbReference type="InterPro" id="IPR018060">
    <property type="entry name" value="HTH_AraC"/>
</dbReference>
<keyword evidence="4" id="KW-0812">Transmembrane</keyword>
<feature type="transmembrane region" description="Helical" evidence="4">
    <location>
        <begin position="93"/>
        <end position="113"/>
    </location>
</feature>
<protein>
    <submittedName>
        <fullName evidence="6">AraC family transcriptional regulator</fullName>
    </submittedName>
</protein>
<evidence type="ECO:0000313" key="6">
    <source>
        <dbReference type="EMBL" id="UOQ55725.1"/>
    </source>
</evidence>
<dbReference type="Pfam" id="PF12833">
    <property type="entry name" value="HTH_18"/>
    <property type="match status" value="1"/>
</dbReference>
<accession>A0ABY4FGP8</accession>
<evidence type="ECO:0000256" key="2">
    <source>
        <dbReference type="ARBA" id="ARBA00023125"/>
    </source>
</evidence>
<dbReference type="EMBL" id="CP095049">
    <property type="protein sequence ID" value="UOQ55725.1"/>
    <property type="molecule type" value="Genomic_DNA"/>
</dbReference>